<accession>A0A9D5JRZ3</accession>
<dbReference type="InterPro" id="IPR011051">
    <property type="entry name" value="RmlC_Cupin_sf"/>
</dbReference>
<dbReference type="CDD" id="cd02238">
    <property type="entry name" value="cupin_KdgF"/>
    <property type="match status" value="1"/>
</dbReference>
<dbReference type="Gene3D" id="2.60.120.10">
    <property type="entry name" value="Jelly Rolls"/>
    <property type="match status" value="1"/>
</dbReference>
<evidence type="ECO:0000313" key="2">
    <source>
        <dbReference type="EMBL" id="MBD3323035.1"/>
    </source>
</evidence>
<dbReference type="PIRSF" id="PIRSF029883">
    <property type="entry name" value="KdgF"/>
    <property type="match status" value="1"/>
</dbReference>
<name>A0A9D5JRZ3_9BACT</name>
<dbReference type="Proteomes" id="UP000649604">
    <property type="component" value="Unassembled WGS sequence"/>
</dbReference>
<sequence>MFTKHDIPPQKQLADGVQLKTLAYGDTMLSVEFRMRKGSRLPLHQHHHEQVGYLVAGKMRLTIGEEQYEVEPGDSWCVSGNVVHGAKVLEEAIAVETFSPVREDYLP</sequence>
<proteinExistence type="predicted"/>
<dbReference type="InterPro" id="IPR014710">
    <property type="entry name" value="RmlC-like_jellyroll"/>
</dbReference>
<dbReference type="InterPro" id="IPR052535">
    <property type="entry name" value="Bacilysin_H2HPP_isomerase"/>
</dbReference>
<gene>
    <name evidence="2" type="ORF">GF339_00530</name>
</gene>
<dbReference type="PANTHER" id="PTHR40112:SF1">
    <property type="entry name" value="H2HPP ISOMERASE"/>
    <property type="match status" value="1"/>
</dbReference>
<evidence type="ECO:0000313" key="3">
    <source>
        <dbReference type="Proteomes" id="UP000649604"/>
    </source>
</evidence>
<dbReference type="InterPro" id="IPR013096">
    <property type="entry name" value="Cupin_2"/>
</dbReference>
<dbReference type="InterPro" id="IPR025499">
    <property type="entry name" value="KdgF"/>
</dbReference>
<comment type="caution">
    <text evidence="2">The sequence shown here is derived from an EMBL/GenBank/DDBJ whole genome shotgun (WGS) entry which is preliminary data.</text>
</comment>
<evidence type="ECO:0000259" key="1">
    <source>
        <dbReference type="Pfam" id="PF07883"/>
    </source>
</evidence>
<reference evidence="2" key="1">
    <citation type="submission" date="2019-11" db="EMBL/GenBank/DDBJ databases">
        <title>Microbial mats filling the niche in hypersaline microbial mats.</title>
        <authorList>
            <person name="Wong H.L."/>
            <person name="Macleod F.I."/>
            <person name="White R.A. III"/>
            <person name="Burns B.P."/>
        </authorList>
    </citation>
    <scope>NUCLEOTIDE SEQUENCE</scope>
    <source>
        <strain evidence="2">Rbin_158</strain>
    </source>
</reference>
<protein>
    <submittedName>
        <fullName evidence="2">Cupin domain-containing protein</fullName>
    </submittedName>
</protein>
<dbReference type="AlphaFoldDB" id="A0A9D5JRZ3"/>
<organism evidence="2 3">
    <name type="scientific">candidate division KSB3 bacterium</name>
    <dbReference type="NCBI Taxonomy" id="2044937"/>
    <lineage>
        <taxon>Bacteria</taxon>
        <taxon>candidate division KSB3</taxon>
    </lineage>
</organism>
<dbReference type="SUPFAM" id="SSF51182">
    <property type="entry name" value="RmlC-like cupins"/>
    <property type="match status" value="1"/>
</dbReference>
<dbReference type="Pfam" id="PF07883">
    <property type="entry name" value="Cupin_2"/>
    <property type="match status" value="1"/>
</dbReference>
<feature type="domain" description="Cupin type-2" evidence="1">
    <location>
        <begin position="33"/>
        <end position="91"/>
    </location>
</feature>
<dbReference type="EMBL" id="WJJP01000015">
    <property type="protein sequence ID" value="MBD3323035.1"/>
    <property type="molecule type" value="Genomic_DNA"/>
</dbReference>
<dbReference type="PANTHER" id="PTHR40112">
    <property type="entry name" value="H2HPP ISOMERASE"/>
    <property type="match status" value="1"/>
</dbReference>